<gene>
    <name evidence="3" type="ORF">SYV04_33875</name>
</gene>
<accession>A0ABU5HH63</accession>
<sequence>MHALSSPSIGALSPIPESLSSIESHHENPKSERGTVAKSEPLSPFMPWSAEERAPLPQVEAPSGERSLLADLLREPSAVTERLLEPSRLQGLVLGSVAIITLSTSFFAATASAARGKEAWWGAAVLTSLNVLMSLAASLGPIYATGILVAARVPLARLVAALLAATAAGSLLLAGMAPALYLVWRLDGEWSGPLMLVSAFLLSGAAAGARIHRLLSVMAETVTRSALGEAAKLSPEDAFRVGILARVSWMMLAFTLALGFWAFNALG</sequence>
<name>A0ABU5HH63_9BACT</name>
<dbReference type="RefSeq" id="WP_321550139.1">
    <property type="nucleotide sequence ID" value="NZ_JAXIVS010000014.1"/>
</dbReference>
<organism evidence="3 4">
    <name type="scientific">Hyalangium rubrum</name>
    <dbReference type="NCBI Taxonomy" id="3103134"/>
    <lineage>
        <taxon>Bacteria</taxon>
        <taxon>Pseudomonadati</taxon>
        <taxon>Myxococcota</taxon>
        <taxon>Myxococcia</taxon>
        <taxon>Myxococcales</taxon>
        <taxon>Cystobacterineae</taxon>
        <taxon>Archangiaceae</taxon>
        <taxon>Hyalangium</taxon>
    </lineage>
</organism>
<dbReference type="EMBL" id="JAXIVS010000014">
    <property type="protein sequence ID" value="MDY7231430.1"/>
    <property type="molecule type" value="Genomic_DNA"/>
</dbReference>
<proteinExistence type="predicted"/>
<feature type="compositionally biased region" description="Low complexity" evidence="1">
    <location>
        <begin position="12"/>
        <end position="22"/>
    </location>
</feature>
<feature type="transmembrane region" description="Helical" evidence="2">
    <location>
        <begin position="120"/>
        <end position="151"/>
    </location>
</feature>
<comment type="caution">
    <text evidence="3">The sequence shown here is derived from an EMBL/GenBank/DDBJ whole genome shotgun (WGS) entry which is preliminary data.</text>
</comment>
<protein>
    <submittedName>
        <fullName evidence="3">Uncharacterized protein</fullName>
    </submittedName>
</protein>
<evidence type="ECO:0000313" key="4">
    <source>
        <dbReference type="Proteomes" id="UP001291309"/>
    </source>
</evidence>
<reference evidence="3 4" key="1">
    <citation type="submission" date="2023-12" db="EMBL/GenBank/DDBJ databases">
        <title>the genome sequence of Hyalangium sp. s54d21.</title>
        <authorList>
            <person name="Zhang X."/>
        </authorList>
    </citation>
    <scope>NUCLEOTIDE SEQUENCE [LARGE SCALE GENOMIC DNA]</scope>
    <source>
        <strain evidence="4">s54d21</strain>
    </source>
</reference>
<evidence type="ECO:0000256" key="1">
    <source>
        <dbReference type="SAM" id="MobiDB-lite"/>
    </source>
</evidence>
<keyword evidence="2" id="KW-0812">Transmembrane</keyword>
<dbReference type="Proteomes" id="UP001291309">
    <property type="component" value="Unassembled WGS sequence"/>
</dbReference>
<keyword evidence="2" id="KW-1133">Transmembrane helix</keyword>
<feature type="transmembrane region" description="Helical" evidence="2">
    <location>
        <begin position="190"/>
        <end position="209"/>
    </location>
</feature>
<keyword evidence="2" id="KW-0472">Membrane</keyword>
<feature type="region of interest" description="Disordered" evidence="1">
    <location>
        <begin position="1"/>
        <end position="43"/>
    </location>
</feature>
<feature type="compositionally biased region" description="Basic and acidic residues" evidence="1">
    <location>
        <begin position="23"/>
        <end position="35"/>
    </location>
</feature>
<feature type="transmembrane region" description="Helical" evidence="2">
    <location>
        <begin position="158"/>
        <end position="184"/>
    </location>
</feature>
<feature type="transmembrane region" description="Helical" evidence="2">
    <location>
        <begin position="243"/>
        <end position="263"/>
    </location>
</feature>
<feature type="transmembrane region" description="Helical" evidence="2">
    <location>
        <begin position="92"/>
        <end position="114"/>
    </location>
</feature>
<keyword evidence="4" id="KW-1185">Reference proteome</keyword>
<evidence type="ECO:0000313" key="3">
    <source>
        <dbReference type="EMBL" id="MDY7231430.1"/>
    </source>
</evidence>
<evidence type="ECO:0000256" key="2">
    <source>
        <dbReference type="SAM" id="Phobius"/>
    </source>
</evidence>